<evidence type="ECO:0000256" key="1">
    <source>
        <dbReference type="PROSITE-ProRule" id="PRU00169"/>
    </source>
</evidence>
<dbReference type="Gene3D" id="3.40.50.2300">
    <property type="match status" value="1"/>
</dbReference>
<accession>A0A5K7SCH1</accession>
<evidence type="ECO:0000259" key="3">
    <source>
        <dbReference type="PROSITE" id="PS50930"/>
    </source>
</evidence>
<dbReference type="PROSITE" id="PS50110">
    <property type="entry name" value="RESPONSE_REGULATORY"/>
    <property type="match status" value="1"/>
</dbReference>
<dbReference type="GO" id="GO:0000156">
    <property type="term" value="F:phosphorelay response regulator activity"/>
    <property type="evidence" value="ECO:0007669"/>
    <property type="project" value="InterPro"/>
</dbReference>
<dbReference type="GO" id="GO:0003677">
    <property type="term" value="F:DNA binding"/>
    <property type="evidence" value="ECO:0007669"/>
    <property type="project" value="InterPro"/>
</dbReference>
<protein>
    <submittedName>
        <fullName evidence="4">Two-component system response regulator</fullName>
    </submittedName>
</protein>
<dbReference type="PANTHER" id="PTHR37299">
    <property type="entry name" value="TRANSCRIPTIONAL REGULATOR-RELATED"/>
    <property type="match status" value="1"/>
</dbReference>
<dbReference type="InterPro" id="IPR007492">
    <property type="entry name" value="LytTR_DNA-bd_dom"/>
</dbReference>
<feature type="domain" description="HTH LytTR-type" evidence="3">
    <location>
        <begin position="135"/>
        <end position="204"/>
    </location>
</feature>
<organism evidence="4 5">
    <name type="scientific">Aquipluma nitroreducens</name>
    <dbReference type="NCBI Taxonomy" id="2010828"/>
    <lineage>
        <taxon>Bacteria</taxon>
        <taxon>Pseudomonadati</taxon>
        <taxon>Bacteroidota</taxon>
        <taxon>Bacteroidia</taxon>
        <taxon>Marinilabiliales</taxon>
        <taxon>Prolixibacteraceae</taxon>
        <taxon>Aquipluma</taxon>
    </lineage>
</organism>
<evidence type="ECO:0000259" key="2">
    <source>
        <dbReference type="PROSITE" id="PS50110"/>
    </source>
</evidence>
<dbReference type="KEGG" id="anf:AQPE_3444"/>
<dbReference type="PROSITE" id="PS50930">
    <property type="entry name" value="HTH_LYTTR"/>
    <property type="match status" value="1"/>
</dbReference>
<keyword evidence="1" id="KW-0597">Phosphoprotein</keyword>
<dbReference type="InterPro" id="IPR001789">
    <property type="entry name" value="Sig_transdc_resp-reg_receiver"/>
</dbReference>
<dbReference type="RefSeq" id="WP_318347528.1">
    <property type="nucleotide sequence ID" value="NZ_AP018694.1"/>
</dbReference>
<dbReference type="AlphaFoldDB" id="A0A5K7SCH1"/>
<reference evidence="4" key="1">
    <citation type="journal article" date="2020" name="Int. J. Syst. Evol. Microbiol.">
        <title>Aquipluma nitroreducens gen. nov. sp. nov., a novel facultatively anaerobic bacterium isolated from a freshwater lake.</title>
        <authorList>
            <person name="Watanabe M."/>
            <person name="Kojima H."/>
            <person name="Fukui M."/>
        </authorList>
    </citation>
    <scope>NUCLEOTIDE SEQUENCE</scope>
    <source>
        <strain evidence="4">MeG22</strain>
    </source>
</reference>
<dbReference type="InterPro" id="IPR046947">
    <property type="entry name" value="LytR-like"/>
</dbReference>
<dbReference type="SUPFAM" id="SSF52172">
    <property type="entry name" value="CheY-like"/>
    <property type="match status" value="1"/>
</dbReference>
<dbReference type="InterPro" id="IPR011006">
    <property type="entry name" value="CheY-like_superfamily"/>
</dbReference>
<dbReference type="Pfam" id="PF04397">
    <property type="entry name" value="LytTR"/>
    <property type="match status" value="1"/>
</dbReference>
<dbReference type="Proteomes" id="UP001193389">
    <property type="component" value="Chromosome"/>
</dbReference>
<evidence type="ECO:0000313" key="5">
    <source>
        <dbReference type="Proteomes" id="UP001193389"/>
    </source>
</evidence>
<dbReference type="Pfam" id="PF00072">
    <property type="entry name" value="Response_reg"/>
    <property type="match status" value="1"/>
</dbReference>
<dbReference type="PANTHER" id="PTHR37299:SF1">
    <property type="entry name" value="STAGE 0 SPORULATION PROTEIN A HOMOLOG"/>
    <property type="match status" value="1"/>
</dbReference>
<dbReference type="Gene3D" id="2.40.50.1020">
    <property type="entry name" value="LytTr DNA-binding domain"/>
    <property type="match status" value="1"/>
</dbReference>
<sequence>MILKTLIIDDEPLALNVLRKYTEDIKSIEVIGFCNNAVEAVEIIEKQTVDLIFLDINMPKLSGIEFLKMLKNPPLVVFTTANSEYAMEGYELNVLDYLVKPFSFARFLKAFQKAEYQFQLTRKTTSEEKAESVFIKSNKKTYQVKFSEIIYIEGLGDYIKIYTEKSHLVTNLSMKKMEELLPPSDFYRIHKSHIVNRTKIIAIEGNMVELPGIKLTIGSNYRTDFFTRISNISI</sequence>
<keyword evidence="5" id="KW-1185">Reference proteome</keyword>
<evidence type="ECO:0000313" key="4">
    <source>
        <dbReference type="EMBL" id="BBE19268.1"/>
    </source>
</evidence>
<dbReference type="EMBL" id="AP018694">
    <property type="protein sequence ID" value="BBE19268.1"/>
    <property type="molecule type" value="Genomic_DNA"/>
</dbReference>
<dbReference type="SMART" id="SM00448">
    <property type="entry name" value="REC"/>
    <property type="match status" value="1"/>
</dbReference>
<gene>
    <name evidence="4" type="ORF">AQPE_3444</name>
</gene>
<feature type="domain" description="Response regulatory" evidence="2">
    <location>
        <begin position="4"/>
        <end position="115"/>
    </location>
</feature>
<name>A0A5K7SCH1_9BACT</name>
<feature type="modified residue" description="4-aspartylphosphate" evidence="1">
    <location>
        <position position="55"/>
    </location>
</feature>
<dbReference type="SMART" id="SM00850">
    <property type="entry name" value="LytTR"/>
    <property type="match status" value="1"/>
</dbReference>
<proteinExistence type="predicted"/>